<dbReference type="SUPFAM" id="SSF53850">
    <property type="entry name" value="Periplasmic binding protein-like II"/>
    <property type="match status" value="1"/>
</dbReference>
<evidence type="ECO:0000256" key="3">
    <source>
        <dbReference type="ARBA" id="ARBA00023125"/>
    </source>
</evidence>
<dbReference type="InterPro" id="IPR005119">
    <property type="entry name" value="LysR_subst-bd"/>
</dbReference>
<feature type="domain" description="HTH lysR-type" evidence="5">
    <location>
        <begin position="36"/>
        <end position="93"/>
    </location>
</feature>
<dbReference type="Proteomes" id="UP000235746">
    <property type="component" value="Unassembled WGS sequence"/>
</dbReference>
<dbReference type="InterPro" id="IPR036390">
    <property type="entry name" value="WH_DNA-bd_sf"/>
</dbReference>
<sequence>MNCSEQLLMYSFLSDMFNIPKVIAGDMIVIKEHPKLKLEILQVFHHVMIQGSFSRAAIHLGITQPAVSKMMQKMAHHFDATLFVRSKSGISPTNTAFELHRSISPHLNSLEKTLISYNEFDPKTSSRHFKITCPESLSSHLLSFFSALDNPKIKVSIYNQPYSTKELENAIFSHTQDLFIDYSDLNHMGSINSQALFHDLPMVIVGESNQSIQGSITLEQFLEAPFIQLERTRDGQSGIDYLTSAPLSKRNIVASSVSLFETLIQVSSSNLITTAPASFAKKYAEKLSLKLYPLPFSCEPVTTHMLWHKKFDKDKGLMWLREQIIESCAIIDKEDK</sequence>
<comment type="caution">
    <text evidence="6">The sequence shown here is derived from an EMBL/GenBank/DDBJ whole genome shotgun (WGS) entry which is preliminary data.</text>
</comment>
<evidence type="ECO:0000256" key="4">
    <source>
        <dbReference type="ARBA" id="ARBA00023163"/>
    </source>
</evidence>
<dbReference type="Gene3D" id="1.10.10.10">
    <property type="entry name" value="Winged helix-like DNA-binding domain superfamily/Winged helix DNA-binding domain"/>
    <property type="match status" value="1"/>
</dbReference>
<proteinExistence type="inferred from homology"/>
<dbReference type="AlphaFoldDB" id="A0A2N7IMZ3"/>
<keyword evidence="3" id="KW-0238">DNA-binding</keyword>
<dbReference type="GO" id="GO:0003677">
    <property type="term" value="F:DNA binding"/>
    <property type="evidence" value="ECO:0007669"/>
    <property type="project" value="UniProtKB-KW"/>
</dbReference>
<dbReference type="InterPro" id="IPR036388">
    <property type="entry name" value="WH-like_DNA-bd_sf"/>
</dbReference>
<dbReference type="InterPro" id="IPR050389">
    <property type="entry name" value="LysR-type_TF"/>
</dbReference>
<name>A0A2N7IMZ3_9VIBR</name>
<dbReference type="PROSITE" id="PS50931">
    <property type="entry name" value="HTH_LYSR"/>
    <property type="match status" value="1"/>
</dbReference>
<evidence type="ECO:0000313" key="7">
    <source>
        <dbReference type="Proteomes" id="UP000235746"/>
    </source>
</evidence>
<dbReference type="SUPFAM" id="SSF46785">
    <property type="entry name" value="Winged helix' DNA-binding domain"/>
    <property type="match status" value="1"/>
</dbReference>
<dbReference type="Pfam" id="PF03466">
    <property type="entry name" value="LysR_substrate"/>
    <property type="match status" value="1"/>
</dbReference>
<keyword evidence="4" id="KW-0804">Transcription</keyword>
<evidence type="ECO:0000259" key="5">
    <source>
        <dbReference type="PROSITE" id="PS50931"/>
    </source>
</evidence>
<dbReference type="Pfam" id="PF00126">
    <property type="entry name" value="HTH_1"/>
    <property type="match status" value="1"/>
</dbReference>
<keyword evidence="2" id="KW-0805">Transcription regulation</keyword>
<accession>A0A2N7IMZ3</accession>
<evidence type="ECO:0000256" key="2">
    <source>
        <dbReference type="ARBA" id="ARBA00023015"/>
    </source>
</evidence>
<dbReference type="EMBL" id="MCYL01000002">
    <property type="protein sequence ID" value="PML59583.1"/>
    <property type="molecule type" value="Genomic_DNA"/>
</dbReference>
<protein>
    <recommendedName>
        <fullName evidence="5">HTH lysR-type domain-containing protein</fullName>
    </recommendedName>
</protein>
<organism evidence="6 7">
    <name type="scientific">Vibrio lentus</name>
    <dbReference type="NCBI Taxonomy" id="136468"/>
    <lineage>
        <taxon>Bacteria</taxon>
        <taxon>Pseudomonadati</taxon>
        <taxon>Pseudomonadota</taxon>
        <taxon>Gammaproteobacteria</taxon>
        <taxon>Vibrionales</taxon>
        <taxon>Vibrionaceae</taxon>
        <taxon>Vibrio</taxon>
    </lineage>
</organism>
<dbReference type="PANTHER" id="PTHR30118">
    <property type="entry name" value="HTH-TYPE TRANSCRIPTIONAL REGULATOR LEUO-RELATED"/>
    <property type="match status" value="1"/>
</dbReference>
<reference evidence="7" key="1">
    <citation type="submission" date="2016-07" db="EMBL/GenBank/DDBJ databases">
        <title>Nontailed viruses are major unrecognized killers of bacteria in the ocean.</title>
        <authorList>
            <person name="Kauffman K."/>
            <person name="Hussain F."/>
            <person name="Yang J."/>
            <person name="Arevalo P."/>
            <person name="Brown J."/>
            <person name="Cutler M."/>
            <person name="Kelly L."/>
            <person name="Polz M.F."/>
        </authorList>
    </citation>
    <scope>NUCLEOTIDE SEQUENCE [LARGE SCALE GENOMIC DNA]</scope>
    <source>
        <strain evidence="7">10N.261.51.B8</strain>
    </source>
</reference>
<dbReference type="PRINTS" id="PR00039">
    <property type="entry name" value="HTHLYSR"/>
</dbReference>
<dbReference type="GO" id="GO:0003700">
    <property type="term" value="F:DNA-binding transcription factor activity"/>
    <property type="evidence" value="ECO:0007669"/>
    <property type="project" value="InterPro"/>
</dbReference>
<evidence type="ECO:0000313" key="6">
    <source>
        <dbReference type="EMBL" id="PML59583.1"/>
    </source>
</evidence>
<evidence type="ECO:0000256" key="1">
    <source>
        <dbReference type="ARBA" id="ARBA00009437"/>
    </source>
</evidence>
<dbReference type="InterPro" id="IPR000847">
    <property type="entry name" value="LysR_HTH_N"/>
</dbReference>
<dbReference type="PANTHER" id="PTHR30118:SF6">
    <property type="entry name" value="HTH-TYPE TRANSCRIPTIONAL REGULATOR LEUO"/>
    <property type="match status" value="1"/>
</dbReference>
<dbReference type="Gene3D" id="3.40.190.10">
    <property type="entry name" value="Periplasmic binding protein-like II"/>
    <property type="match status" value="2"/>
</dbReference>
<comment type="similarity">
    <text evidence="1">Belongs to the LysR transcriptional regulatory family.</text>
</comment>
<gene>
    <name evidence="6" type="ORF">BCT74_03300</name>
</gene>